<feature type="transmembrane region" description="Helical" evidence="5">
    <location>
        <begin position="101"/>
        <end position="120"/>
    </location>
</feature>
<proteinExistence type="predicted"/>
<sequence>MPSPLFLWRAAAVLGATGIALGAYGAHGLQKRTMDQAKIKNWQIAANYQMIHSIALLVLSSVRHPATGRDASFAGSLMLTGILMFSGSIYLLVIDRNTFKFLGIVTPIGGLIMLAGWGALLL</sequence>
<dbReference type="Pfam" id="PF04241">
    <property type="entry name" value="DUF423"/>
    <property type="match status" value="1"/>
</dbReference>
<dbReference type="InterPro" id="IPR006696">
    <property type="entry name" value="DUF423"/>
</dbReference>
<dbReference type="AlphaFoldDB" id="A0A9N8V6V8"/>
<organism evidence="6 7">
    <name type="scientific">Funneliformis mosseae</name>
    <name type="common">Endomycorrhizal fungus</name>
    <name type="synonym">Glomus mosseae</name>
    <dbReference type="NCBI Taxonomy" id="27381"/>
    <lineage>
        <taxon>Eukaryota</taxon>
        <taxon>Fungi</taxon>
        <taxon>Fungi incertae sedis</taxon>
        <taxon>Mucoromycota</taxon>
        <taxon>Glomeromycotina</taxon>
        <taxon>Glomeromycetes</taxon>
        <taxon>Glomerales</taxon>
        <taxon>Glomeraceae</taxon>
        <taxon>Funneliformis</taxon>
    </lineage>
</organism>
<name>A0A9N8V6V8_FUNMO</name>
<feature type="transmembrane region" description="Helical" evidence="5">
    <location>
        <begin position="6"/>
        <end position="24"/>
    </location>
</feature>
<dbReference type="PANTHER" id="PTHR43461">
    <property type="entry name" value="TRANSMEMBRANE PROTEIN 256"/>
    <property type="match status" value="1"/>
</dbReference>
<feature type="transmembrane region" description="Helical" evidence="5">
    <location>
        <begin position="74"/>
        <end position="94"/>
    </location>
</feature>
<dbReference type="Proteomes" id="UP000789375">
    <property type="component" value="Unassembled WGS sequence"/>
</dbReference>
<evidence type="ECO:0000256" key="5">
    <source>
        <dbReference type="SAM" id="Phobius"/>
    </source>
</evidence>
<gene>
    <name evidence="6" type="ORF">FMOSSE_LOCUS756</name>
</gene>
<evidence type="ECO:0000313" key="7">
    <source>
        <dbReference type="Proteomes" id="UP000789375"/>
    </source>
</evidence>
<protein>
    <submittedName>
        <fullName evidence="6">7521_t:CDS:1</fullName>
    </submittedName>
</protein>
<evidence type="ECO:0000256" key="4">
    <source>
        <dbReference type="ARBA" id="ARBA00023136"/>
    </source>
</evidence>
<keyword evidence="3 5" id="KW-1133">Transmembrane helix</keyword>
<dbReference type="EMBL" id="CAJVPP010000078">
    <property type="protein sequence ID" value="CAG8440300.1"/>
    <property type="molecule type" value="Genomic_DNA"/>
</dbReference>
<keyword evidence="4 5" id="KW-0472">Membrane</keyword>
<keyword evidence="7" id="KW-1185">Reference proteome</keyword>
<accession>A0A9N8V6V8</accession>
<evidence type="ECO:0000256" key="3">
    <source>
        <dbReference type="ARBA" id="ARBA00022989"/>
    </source>
</evidence>
<comment type="subcellular location">
    <subcellularLocation>
        <location evidence="1">Membrane</location>
        <topology evidence="1">Multi-pass membrane protein</topology>
    </subcellularLocation>
</comment>
<dbReference type="PANTHER" id="PTHR43461:SF1">
    <property type="entry name" value="TRANSMEMBRANE PROTEIN 256"/>
    <property type="match status" value="1"/>
</dbReference>
<keyword evidence="2 5" id="KW-0812">Transmembrane</keyword>
<evidence type="ECO:0000256" key="2">
    <source>
        <dbReference type="ARBA" id="ARBA00022692"/>
    </source>
</evidence>
<comment type="caution">
    <text evidence="6">The sequence shown here is derived from an EMBL/GenBank/DDBJ whole genome shotgun (WGS) entry which is preliminary data.</text>
</comment>
<reference evidence="6" key="1">
    <citation type="submission" date="2021-06" db="EMBL/GenBank/DDBJ databases">
        <authorList>
            <person name="Kallberg Y."/>
            <person name="Tangrot J."/>
            <person name="Rosling A."/>
        </authorList>
    </citation>
    <scope>NUCLEOTIDE SEQUENCE</scope>
    <source>
        <strain evidence="6">87-6 pot B 2015</strain>
    </source>
</reference>
<evidence type="ECO:0000256" key="1">
    <source>
        <dbReference type="ARBA" id="ARBA00004141"/>
    </source>
</evidence>
<dbReference type="GO" id="GO:0016020">
    <property type="term" value="C:membrane"/>
    <property type="evidence" value="ECO:0007669"/>
    <property type="project" value="UniProtKB-SubCell"/>
</dbReference>
<evidence type="ECO:0000313" key="6">
    <source>
        <dbReference type="EMBL" id="CAG8440300.1"/>
    </source>
</evidence>
<feature type="transmembrane region" description="Helical" evidence="5">
    <location>
        <begin position="45"/>
        <end position="62"/>
    </location>
</feature>